<reference evidence="9 10" key="1">
    <citation type="submission" date="2019-03" db="EMBL/GenBank/DDBJ databases">
        <title>Genomic Encyclopedia of Type Strains, Phase IV (KMG-IV): sequencing the most valuable type-strain genomes for metagenomic binning, comparative biology and taxonomic classification.</title>
        <authorList>
            <person name="Goeker M."/>
        </authorList>
    </citation>
    <scope>NUCLEOTIDE SEQUENCE [LARGE SCALE GENOMIC DNA]</scope>
    <source>
        <strain evidence="9 10">DSM 103428</strain>
    </source>
</reference>
<dbReference type="InterPro" id="IPR023081">
    <property type="entry name" value="Cell_div_FtsB"/>
</dbReference>
<dbReference type="PANTHER" id="PTHR37485:SF1">
    <property type="entry name" value="CELL DIVISION PROTEIN FTSB"/>
    <property type="match status" value="1"/>
</dbReference>
<dbReference type="GO" id="GO:0030428">
    <property type="term" value="C:cell septum"/>
    <property type="evidence" value="ECO:0007669"/>
    <property type="project" value="TreeGrafter"/>
</dbReference>
<evidence type="ECO:0000256" key="8">
    <source>
        <dbReference type="SAM" id="Phobius"/>
    </source>
</evidence>
<evidence type="ECO:0000256" key="1">
    <source>
        <dbReference type="ARBA" id="ARBA00022475"/>
    </source>
</evidence>
<dbReference type="GO" id="GO:0043093">
    <property type="term" value="P:FtsZ-dependent cytokinesis"/>
    <property type="evidence" value="ECO:0007669"/>
    <property type="project" value="TreeGrafter"/>
</dbReference>
<evidence type="ECO:0000256" key="4">
    <source>
        <dbReference type="ARBA" id="ARBA00022989"/>
    </source>
</evidence>
<dbReference type="RefSeq" id="WP_131993279.1">
    <property type="nucleotide sequence ID" value="NZ_SMGK01000002.1"/>
</dbReference>
<dbReference type="EMBL" id="SMGK01000002">
    <property type="protein sequence ID" value="TCK73567.1"/>
    <property type="molecule type" value="Genomic_DNA"/>
</dbReference>
<keyword evidence="10" id="KW-1185">Reference proteome</keyword>
<evidence type="ECO:0000256" key="6">
    <source>
        <dbReference type="ARBA" id="ARBA00023306"/>
    </source>
</evidence>
<keyword evidence="4 8" id="KW-1133">Transmembrane helix</keyword>
<evidence type="ECO:0000256" key="7">
    <source>
        <dbReference type="SAM" id="Coils"/>
    </source>
</evidence>
<organism evidence="9 10">
    <name type="scientific">Acidipila rosea</name>
    <dbReference type="NCBI Taxonomy" id="768535"/>
    <lineage>
        <taxon>Bacteria</taxon>
        <taxon>Pseudomonadati</taxon>
        <taxon>Acidobacteriota</taxon>
        <taxon>Terriglobia</taxon>
        <taxon>Terriglobales</taxon>
        <taxon>Acidobacteriaceae</taxon>
        <taxon>Acidipila</taxon>
    </lineage>
</organism>
<keyword evidence="7" id="KW-0175">Coiled coil</keyword>
<proteinExistence type="predicted"/>
<evidence type="ECO:0000256" key="5">
    <source>
        <dbReference type="ARBA" id="ARBA00023136"/>
    </source>
</evidence>
<evidence type="ECO:0000256" key="2">
    <source>
        <dbReference type="ARBA" id="ARBA00022618"/>
    </source>
</evidence>
<evidence type="ECO:0000256" key="3">
    <source>
        <dbReference type="ARBA" id="ARBA00022692"/>
    </source>
</evidence>
<gene>
    <name evidence="9" type="ORF">C7378_1180</name>
</gene>
<accession>A0A4R1L8H1</accession>
<feature type="transmembrane region" description="Helical" evidence="8">
    <location>
        <begin position="32"/>
        <end position="50"/>
    </location>
</feature>
<keyword evidence="3 8" id="KW-0812">Transmembrane</keyword>
<keyword evidence="5 8" id="KW-0472">Membrane</keyword>
<dbReference type="Proteomes" id="UP000295210">
    <property type="component" value="Unassembled WGS sequence"/>
</dbReference>
<dbReference type="Pfam" id="PF04977">
    <property type="entry name" value="DivIC"/>
    <property type="match status" value="1"/>
</dbReference>
<evidence type="ECO:0000313" key="9">
    <source>
        <dbReference type="EMBL" id="TCK73567.1"/>
    </source>
</evidence>
<keyword evidence="1" id="KW-1003">Cell membrane</keyword>
<comment type="caution">
    <text evidence="9">The sequence shown here is derived from an EMBL/GenBank/DDBJ whole genome shotgun (WGS) entry which is preliminary data.</text>
</comment>
<dbReference type="InterPro" id="IPR007060">
    <property type="entry name" value="FtsL/DivIC"/>
</dbReference>
<dbReference type="PANTHER" id="PTHR37485">
    <property type="entry name" value="CELL DIVISION PROTEIN FTSB"/>
    <property type="match status" value="1"/>
</dbReference>
<dbReference type="OrthoDB" id="9789040at2"/>
<protein>
    <submittedName>
        <fullName evidence="9">Cell division protein FtsB</fullName>
    </submittedName>
</protein>
<evidence type="ECO:0000313" key="10">
    <source>
        <dbReference type="Proteomes" id="UP000295210"/>
    </source>
</evidence>
<sequence>MKKSSDNPTQQKLPLPAASKAASVAYRLRRRFATIAAIVVSLFFGYHVIFGENGLTAYQQKRSEDRTLQHQIQELQAENTRLQGHVEHLKNDPDAIEHEARERLHYTRPGEVIYTLNEPTAPATPAHK</sequence>
<name>A0A4R1L8H1_9BACT</name>
<keyword evidence="2 9" id="KW-0132">Cell division</keyword>
<dbReference type="AlphaFoldDB" id="A0A4R1L8H1"/>
<feature type="coiled-coil region" evidence="7">
    <location>
        <begin position="58"/>
        <end position="92"/>
    </location>
</feature>
<keyword evidence="6" id="KW-0131">Cell cycle</keyword>